<sequence>MNQLQQAAIDIALEGHNLLLLGSAARGKTVQITCSTGIACNFYKGNACTIHQFTGISDGRYGPTEKWMLLTT</sequence>
<evidence type="ECO:0000313" key="2">
    <source>
        <dbReference type="Proteomes" id="UP001164746"/>
    </source>
</evidence>
<dbReference type="EMBL" id="CP111022">
    <property type="protein sequence ID" value="WAR18196.1"/>
    <property type="molecule type" value="Genomic_DNA"/>
</dbReference>
<keyword evidence="2" id="KW-1185">Reference proteome</keyword>
<protein>
    <submittedName>
        <fullName evidence="1">Uncharacterized protein</fullName>
    </submittedName>
</protein>
<evidence type="ECO:0000313" key="1">
    <source>
        <dbReference type="EMBL" id="WAR18196.1"/>
    </source>
</evidence>
<proteinExistence type="predicted"/>
<gene>
    <name evidence="1" type="ORF">MAR_000034</name>
</gene>
<organism evidence="1 2">
    <name type="scientific">Mya arenaria</name>
    <name type="common">Soft-shell clam</name>
    <dbReference type="NCBI Taxonomy" id="6604"/>
    <lineage>
        <taxon>Eukaryota</taxon>
        <taxon>Metazoa</taxon>
        <taxon>Spiralia</taxon>
        <taxon>Lophotrochozoa</taxon>
        <taxon>Mollusca</taxon>
        <taxon>Bivalvia</taxon>
        <taxon>Autobranchia</taxon>
        <taxon>Heteroconchia</taxon>
        <taxon>Euheterodonta</taxon>
        <taxon>Imparidentia</taxon>
        <taxon>Neoheterodontei</taxon>
        <taxon>Myida</taxon>
        <taxon>Myoidea</taxon>
        <taxon>Myidae</taxon>
        <taxon>Mya</taxon>
    </lineage>
</organism>
<dbReference type="Proteomes" id="UP001164746">
    <property type="component" value="Chromosome 11"/>
</dbReference>
<accession>A0ABY7FB52</accession>
<reference evidence="1" key="1">
    <citation type="submission" date="2022-11" db="EMBL/GenBank/DDBJ databases">
        <title>Centuries of genome instability and evolution in soft-shell clam transmissible cancer (bioRxiv).</title>
        <authorList>
            <person name="Hart S.F.M."/>
            <person name="Yonemitsu M.A."/>
            <person name="Giersch R.M."/>
            <person name="Beal B.F."/>
            <person name="Arriagada G."/>
            <person name="Davis B.W."/>
            <person name="Ostrander E.A."/>
            <person name="Goff S.P."/>
            <person name="Metzger M.J."/>
        </authorList>
    </citation>
    <scope>NUCLEOTIDE SEQUENCE</scope>
    <source>
        <strain evidence="1">MELC-2E11</strain>
        <tissue evidence="1">Siphon/mantle</tissue>
    </source>
</reference>
<name>A0ABY7FB52_MYAAR</name>